<dbReference type="PANTHER" id="PTHR30290:SF10">
    <property type="entry name" value="PERIPLASMIC OLIGOPEPTIDE-BINDING PROTEIN-RELATED"/>
    <property type="match status" value="1"/>
</dbReference>
<dbReference type="InterPro" id="IPR000914">
    <property type="entry name" value="SBP_5_dom"/>
</dbReference>
<organism evidence="7 8">
    <name type="scientific">Grylomicrobium aquisgranensis</name>
    <dbReference type="NCBI Taxonomy" id="2926318"/>
    <lineage>
        <taxon>Bacteria</taxon>
        <taxon>Bacillati</taxon>
        <taxon>Bacillota</taxon>
        <taxon>Erysipelotrichia</taxon>
        <taxon>Erysipelotrichales</taxon>
        <taxon>Erysipelotrichaceae</taxon>
        <taxon>Grylomicrobium</taxon>
    </lineage>
</organism>
<dbReference type="GO" id="GO:0030288">
    <property type="term" value="C:outer membrane-bounded periplasmic space"/>
    <property type="evidence" value="ECO:0007669"/>
    <property type="project" value="UniProtKB-ARBA"/>
</dbReference>
<comment type="caution">
    <text evidence="7">The sequence shown here is derived from an EMBL/GenBank/DDBJ whole genome shotgun (WGS) entry which is preliminary data.</text>
</comment>
<dbReference type="Proteomes" id="UP001286174">
    <property type="component" value="Unassembled WGS sequence"/>
</dbReference>
<dbReference type="Gene3D" id="3.10.105.10">
    <property type="entry name" value="Dipeptide-binding Protein, Domain 3"/>
    <property type="match status" value="1"/>
</dbReference>
<comment type="subcellular location">
    <subcellularLocation>
        <location evidence="1">Cell membrane</location>
        <topology evidence="1">Lipid-anchor</topology>
    </subcellularLocation>
</comment>
<dbReference type="PIRSF" id="PIRSF002741">
    <property type="entry name" value="MppA"/>
    <property type="match status" value="1"/>
</dbReference>
<dbReference type="InterPro" id="IPR030678">
    <property type="entry name" value="Peptide/Ni-bd"/>
</dbReference>
<evidence type="ECO:0000256" key="1">
    <source>
        <dbReference type="ARBA" id="ARBA00004193"/>
    </source>
</evidence>
<dbReference type="Pfam" id="PF00496">
    <property type="entry name" value="SBP_bac_5"/>
    <property type="match status" value="1"/>
</dbReference>
<dbReference type="RefSeq" id="WP_370595872.1">
    <property type="nucleotide sequence ID" value="NZ_JALBUR010000009.1"/>
</dbReference>
<dbReference type="Gene3D" id="3.40.190.10">
    <property type="entry name" value="Periplasmic binding protein-like II"/>
    <property type="match status" value="1"/>
</dbReference>
<feature type="chain" id="PRO_5044281985" evidence="5">
    <location>
        <begin position="25"/>
        <end position="541"/>
    </location>
</feature>
<dbReference type="CDD" id="cd08504">
    <property type="entry name" value="PBP2_OppA"/>
    <property type="match status" value="1"/>
</dbReference>
<keyword evidence="3" id="KW-0813">Transport</keyword>
<proteinExistence type="inferred from homology"/>
<dbReference type="PROSITE" id="PS51257">
    <property type="entry name" value="PROKAR_LIPOPROTEIN"/>
    <property type="match status" value="1"/>
</dbReference>
<evidence type="ECO:0000259" key="6">
    <source>
        <dbReference type="Pfam" id="PF00496"/>
    </source>
</evidence>
<evidence type="ECO:0000256" key="5">
    <source>
        <dbReference type="SAM" id="SignalP"/>
    </source>
</evidence>
<dbReference type="GO" id="GO:1904680">
    <property type="term" value="F:peptide transmembrane transporter activity"/>
    <property type="evidence" value="ECO:0007669"/>
    <property type="project" value="TreeGrafter"/>
</dbReference>
<dbReference type="PANTHER" id="PTHR30290">
    <property type="entry name" value="PERIPLASMIC BINDING COMPONENT OF ABC TRANSPORTER"/>
    <property type="match status" value="1"/>
</dbReference>
<evidence type="ECO:0000256" key="4">
    <source>
        <dbReference type="ARBA" id="ARBA00022729"/>
    </source>
</evidence>
<evidence type="ECO:0000313" key="7">
    <source>
        <dbReference type="EMBL" id="MDX8419450.1"/>
    </source>
</evidence>
<feature type="signal peptide" evidence="5">
    <location>
        <begin position="1"/>
        <end position="24"/>
    </location>
</feature>
<evidence type="ECO:0000256" key="3">
    <source>
        <dbReference type="ARBA" id="ARBA00022448"/>
    </source>
</evidence>
<reference evidence="7 8" key="1">
    <citation type="submission" date="2022-03" db="EMBL/GenBank/DDBJ databases">
        <title>Novel taxa within the pig intestine.</title>
        <authorList>
            <person name="Wylensek D."/>
            <person name="Bishof K."/>
            <person name="Afrizal A."/>
            <person name="Clavel T."/>
        </authorList>
    </citation>
    <scope>NUCLEOTIDE SEQUENCE [LARGE SCALE GENOMIC DNA]</scope>
    <source>
        <strain evidence="7 8">CLA-KB-P133</strain>
    </source>
</reference>
<dbReference type="EMBL" id="JALBUR010000009">
    <property type="protein sequence ID" value="MDX8419450.1"/>
    <property type="molecule type" value="Genomic_DNA"/>
</dbReference>
<gene>
    <name evidence="7" type="ORF">MOZ60_05000</name>
</gene>
<name>A0AB35U1W0_9FIRM</name>
<dbReference type="FunFam" id="3.10.105.10:FF:000001">
    <property type="entry name" value="Oligopeptide ABC transporter, oligopeptide-binding protein"/>
    <property type="match status" value="1"/>
</dbReference>
<dbReference type="GO" id="GO:0015833">
    <property type="term" value="P:peptide transport"/>
    <property type="evidence" value="ECO:0007669"/>
    <property type="project" value="TreeGrafter"/>
</dbReference>
<dbReference type="GO" id="GO:0043190">
    <property type="term" value="C:ATP-binding cassette (ABC) transporter complex"/>
    <property type="evidence" value="ECO:0007669"/>
    <property type="project" value="InterPro"/>
</dbReference>
<keyword evidence="4 5" id="KW-0732">Signal</keyword>
<sequence>MHARSIGFLGLTAALLASCGTAAATPSSASTSSSSSLVTIAVDADLNTMDYETATDGTSFVMQGLCESGLTERDENGEAQPDLAESWDISDDGKTYTFHLRDGIKWSNGDPVTAADFVYGWQRLVDPDTASEYNFIASAIHVENADEVIAGTLPVSELGVEATDDQTFVVHLSLPCSFMLSLMSFPSFFPLNQKFYESEGDNYAQSVDDLLYCGPYTMTDWETGNQYTFTRNPDYWGKDTIYTDQIRIRFLQDTQSALLEYQSGNIDFVTLTSEQVDAMKNEAGFTTRMQGSSWRLAFNFTDERFQNKDLREAISKAIDRTSITDNVLKDGSVAAQGFIPQQFASGPDGTYFRDTAGDLISEDVTEAQAAYARAKEALGGDVSITLLYDDSEECKAVAENLQSQLQTNLPGLTVSLDSRPKKTRLQLMNSNDYEIGLTRWGPDYDDPQTFLDLYKSNSPGYTGSYSNSEYDALLDQAETGEDAADSQARWNDLIAAEKVLLDDYACVPIYQNGGALMINPKVSGYILTVSTTSYRHVRKEA</sequence>
<feature type="domain" description="Solute-binding protein family 5" evidence="6">
    <location>
        <begin position="79"/>
        <end position="460"/>
    </location>
</feature>
<evidence type="ECO:0000256" key="2">
    <source>
        <dbReference type="ARBA" id="ARBA00005695"/>
    </source>
</evidence>
<evidence type="ECO:0000313" key="8">
    <source>
        <dbReference type="Proteomes" id="UP001286174"/>
    </source>
</evidence>
<accession>A0AB35U1W0</accession>
<dbReference type="AlphaFoldDB" id="A0AB35U1W0"/>
<dbReference type="Gene3D" id="3.90.76.10">
    <property type="entry name" value="Dipeptide-binding Protein, Domain 1"/>
    <property type="match status" value="1"/>
</dbReference>
<protein>
    <submittedName>
        <fullName evidence="7">Peptide ABC transporter substrate-binding protein</fullName>
    </submittedName>
</protein>
<dbReference type="SUPFAM" id="SSF53850">
    <property type="entry name" value="Periplasmic binding protein-like II"/>
    <property type="match status" value="1"/>
</dbReference>
<dbReference type="InterPro" id="IPR023765">
    <property type="entry name" value="SBP_5_CS"/>
</dbReference>
<keyword evidence="8" id="KW-1185">Reference proteome</keyword>
<dbReference type="InterPro" id="IPR039424">
    <property type="entry name" value="SBP_5"/>
</dbReference>
<dbReference type="FunFam" id="3.90.76.10:FF:000001">
    <property type="entry name" value="Oligopeptide ABC transporter substrate-binding protein"/>
    <property type="match status" value="1"/>
</dbReference>
<comment type="similarity">
    <text evidence="2">Belongs to the bacterial solute-binding protein 5 family.</text>
</comment>
<dbReference type="PROSITE" id="PS01040">
    <property type="entry name" value="SBP_BACTERIAL_5"/>
    <property type="match status" value="1"/>
</dbReference>